<evidence type="ECO:0000256" key="1">
    <source>
        <dbReference type="ARBA" id="ARBA00022630"/>
    </source>
</evidence>
<feature type="domain" description="FAD-binding" evidence="6">
    <location>
        <begin position="327"/>
        <end position="363"/>
    </location>
</feature>
<evidence type="ECO:0000256" key="4">
    <source>
        <dbReference type="ARBA" id="ARBA00023033"/>
    </source>
</evidence>
<dbReference type="PANTHER" id="PTHR46972">
    <property type="entry name" value="MONOOXYGENASE ASQM-RELATED"/>
    <property type="match status" value="1"/>
</dbReference>
<dbReference type="GO" id="GO:0004497">
    <property type="term" value="F:monooxygenase activity"/>
    <property type="evidence" value="ECO:0007669"/>
    <property type="project" value="UniProtKB-KW"/>
</dbReference>
<dbReference type="EMBL" id="JAUTXT010000007">
    <property type="protein sequence ID" value="KAK3677145.1"/>
    <property type="molecule type" value="Genomic_DNA"/>
</dbReference>
<keyword evidence="2" id="KW-0274">FAD</keyword>
<dbReference type="AlphaFoldDB" id="A0AAE0WSA2"/>
<keyword evidence="5" id="KW-0812">Transmembrane</keyword>
<keyword evidence="4" id="KW-0503">Monooxygenase</keyword>
<accession>A0AAE0WSA2</accession>
<keyword evidence="1" id="KW-0285">Flavoprotein</keyword>
<sequence>MSVNDTMSRHQLAGKSIIVAGAGIAGLAAVRGILRNWPQGAQRPHITVYDRDPRNLPNERGNYSLGLRSDSRSGGLQALRRLGLIDQIYNARVVQSDHGVLISDRNFRSLLPNRRKPATPVEGLPANEMRITRNDIREVMIEAVEDEVEMEWNLICKTAAVLKNGRMEVGLSDDTMEECDLLIIADGASSKLRASLRPDDGLSYAGVVVIGGNADFPDGKVPPTLKDNFGMVLGGDGHSLVVWPIVDNKFVWFVTRRDPKPAVVLRGDEAAGRKDELIAEALREGAIFSEPFPSLVAATDPASLKIFNAQDKPPIAHPQDPFLPYVFVGDANHAMSPFAGNGANMAIVDGAVLGEELCKSATVAAAVAEFDKDSIPRSAASIKKSHLVISVVHATGWRHWLVLLLARIFGFFLR</sequence>
<feature type="transmembrane region" description="Helical" evidence="5">
    <location>
        <begin position="12"/>
        <end position="34"/>
    </location>
</feature>
<gene>
    <name evidence="7" type="ORF">LTR78_002683</name>
</gene>
<dbReference type="Gene3D" id="3.50.50.60">
    <property type="entry name" value="FAD/NAD(P)-binding domain"/>
    <property type="match status" value="1"/>
</dbReference>
<dbReference type="InterPro" id="IPR036188">
    <property type="entry name" value="FAD/NAD-bd_sf"/>
</dbReference>
<keyword evidence="8" id="KW-1185">Reference proteome</keyword>
<reference evidence="7" key="1">
    <citation type="submission" date="2023-07" db="EMBL/GenBank/DDBJ databases">
        <title>Black Yeasts Isolated from many extreme environments.</title>
        <authorList>
            <person name="Coleine C."/>
            <person name="Stajich J.E."/>
            <person name="Selbmann L."/>
        </authorList>
    </citation>
    <scope>NUCLEOTIDE SEQUENCE</scope>
    <source>
        <strain evidence="7">CCFEE 5485</strain>
    </source>
</reference>
<proteinExistence type="predicted"/>
<keyword evidence="5" id="KW-0472">Membrane</keyword>
<dbReference type="InterPro" id="IPR002938">
    <property type="entry name" value="FAD-bd"/>
</dbReference>
<evidence type="ECO:0000256" key="2">
    <source>
        <dbReference type="ARBA" id="ARBA00022827"/>
    </source>
</evidence>
<evidence type="ECO:0000256" key="5">
    <source>
        <dbReference type="SAM" id="Phobius"/>
    </source>
</evidence>
<keyword evidence="3" id="KW-0560">Oxidoreductase</keyword>
<organism evidence="7 8">
    <name type="scientific">Recurvomyces mirabilis</name>
    <dbReference type="NCBI Taxonomy" id="574656"/>
    <lineage>
        <taxon>Eukaryota</taxon>
        <taxon>Fungi</taxon>
        <taxon>Dikarya</taxon>
        <taxon>Ascomycota</taxon>
        <taxon>Pezizomycotina</taxon>
        <taxon>Dothideomycetes</taxon>
        <taxon>Dothideomycetidae</taxon>
        <taxon>Mycosphaerellales</taxon>
        <taxon>Teratosphaeriaceae</taxon>
        <taxon>Recurvomyces</taxon>
    </lineage>
</organism>
<name>A0AAE0WSA2_9PEZI</name>
<evidence type="ECO:0000313" key="8">
    <source>
        <dbReference type="Proteomes" id="UP001274830"/>
    </source>
</evidence>
<dbReference type="Proteomes" id="UP001274830">
    <property type="component" value="Unassembled WGS sequence"/>
</dbReference>
<dbReference type="Pfam" id="PF01494">
    <property type="entry name" value="FAD_binding_3"/>
    <property type="match status" value="1"/>
</dbReference>
<protein>
    <recommendedName>
        <fullName evidence="6">FAD-binding domain-containing protein</fullName>
    </recommendedName>
</protein>
<keyword evidence="5" id="KW-1133">Transmembrane helix</keyword>
<dbReference type="PANTHER" id="PTHR46972:SF1">
    <property type="entry name" value="FAD DEPENDENT OXIDOREDUCTASE DOMAIN-CONTAINING PROTEIN"/>
    <property type="match status" value="1"/>
</dbReference>
<evidence type="ECO:0000259" key="6">
    <source>
        <dbReference type="Pfam" id="PF01494"/>
    </source>
</evidence>
<dbReference type="SUPFAM" id="SSF51905">
    <property type="entry name" value="FAD/NAD(P)-binding domain"/>
    <property type="match status" value="1"/>
</dbReference>
<dbReference type="PRINTS" id="PR00420">
    <property type="entry name" value="RNGMNOXGNASE"/>
</dbReference>
<dbReference type="GO" id="GO:0071949">
    <property type="term" value="F:FAD binding"/>
    <property type="evidence" value="ECO:0007669"/>
    <property type="project" value="InterPro"/>
</dbReference>
<comment type="caution">
    <text evidence="7">The sequence shown here is derived from an EMBL/GenBank/DDBJ whole genome shotgun (WGS) entry which is preliminary data.</text>
</comment>
<evidence type="ECO:0000256" key="3">
    <source>
        <dbReference type="ARBA" id="ARBA00023002"/>
    </source>
</evidence>
<evidence type="ECO:0000313" key="7">
    <source>
        <dbReference type="EMBL" id="KAK3677145.1"/>
    </source>
</evidence>